<dbReference type="SUPFAM" id="SSF142906">
    <property type="entry name" value="YjbR-like"/>
    <property type="match status" value="1"/>
</dbReference>
<dbReference type="InterPro" id="IPR038056">
    <property type="entry name" value="YjbR-like_sf"/>
</dbReference>
<dbReference type="Proteomes" id="UP001182991">
    <property type="component" value="Unassembled WGS sequence"/>
</dbReference>
<dbReference type="PANTHER" id="PTHR35145:SF1">
    <property type="entry name" value="CYTOPLASMIC PROTEIN"/>
    <property type="match status" value="1"/>
</dbReference>
<dbReference type="InterPro" id="IPR007351">
    <property type="entry name" value="YjbR"/>
</dbReference>
<keyword evidence="1" id="KW-0238">DNA-binding</keyword>
<evidence type="ECO:0000313" key="2">
    <source>
        <dbReference type="Proteomes" id="UP001182991"/>
    </source>
</evidence>
<organism evidence="1 2">
    <name type="scientific">Mesonia ostreae</name>
    <dbReference type="NCBI Taxonomy" id="861110"/>
    <lineage>
        <taxon>Bacteria</taxon>
        <taxon>Pseudomonadati</taxon>
        <taxon>Bacteroidota</taxon>
        <taxon>Flavobacteriia</taxon>
        <taxon>Flavobacteriales</taxon>
        <taxon>Flavobacteriaceae</taxon>
        <taxon>Mesonia</taxon>
    </lineage>
</organism>
<accession>A0ABU2KED2</accession>
<sequence>MEIDELRDYCLSRKAATEDFPFDEHILAFKVKNKVFALTNLKKWEKGDHSINLKCDPEKAIGLREKYPEEIYGGYHMNKKHWNTVILNGPHFTTKNIQSFINHSYELVVSKLTKKQKEELKSHQSN</sequence>
<dbReference type="EMBL" id="JAVRBG010000001">
    <property type="protein sequence ID" value="MDT0293065.1"/>
    <property type="molecule type" value="Genomic_DNA"/>
</dbReference>
<evidence type="ECO:0000313" key="1">
    <source>
        <dbReference type="EMBL" id="MDT0293065.1"/>
    </source>
</evidence>
<proteinExistence type="predicted"/>
<dbReference type="GO" id="GO:0003677">
    <property type="term" value="F:DNA binding"/>
    <property type="evidence" value="ECO:0007669"/>
    <property type="project" value="UniProtKB-KW"/>
</dbReference>
<dbReference type="InterPro" id="IPR058532">
    <property type="entry name" value="YjbR/MT2646/Rv2570-like"/>
</dbReference>
<keyword evidence="2" id="KW-1185">Reference proteome</keyword>
<name>A0ABU2KED2_9FLAO</name>
<dbReference type="Gene3D" id="3.90.1150.30">
    <property type="match status" value="1"/>
</dbReference>
<comment type="caution">
    <text evidence="1">The sequence shown here is derived from an EMBL/GenBank/DDBJ whole genome shotgun (WGS) entry which is preliminary data.</text>
</comment>
<dbReference type="PANTHER" id="PTHR35145">
    <property type="entry name" value="CYTOPLASMIC PROTEIN-RELATED"/>
    <property type="match status" value="1"/>
</dbReference>
<reference evidence="2" key="1">
    <citation type="submission" date="2023-07" db="EMBL/GenBank/DDBJ databases">
        <title>Isolating and identifying novel microbial strains from the Mariana Trench.</title>
        <authorList>
            <person name="Fu H."/>
        </authorList>
    </citation>
    <scope>NUCLEOTIDE SEQUENCE [LARGE SCALE GENOMIC DNA]</scope>
    <source>
        <strain evidence="2">T-y2</strain>
    </source>
</reference>
<gene>
    <name evidence="1" type="ORF">RLT85_00275</name>
</gene>
<dbReference type="Pfam" id="PF04237">
    <property type="entry name" value="YjbR"/>
    <property type="match status" value="1"/>
</dbReference>
<protein>
    <submittedName>
        <fullName evidence="1">MmcQ/YjbR family DNA-binding protein</fullName>
    </submittedName>
</protein>
<dbReference type="RefSeq" id="WP_311400042.1">
    <property type="nucleotide sequence ID" value="NZ_JAVRBG010000001.1"/>
</dbReference>